<organism evidence="1 2">
    <name type="scientific">Hymenobacter gummosus</name>
    <dbReference type="NCBI Taxonomy" id="1776032"/>
    <lineage>
        <taxon>Bacteria</taxon>
        <taxon>Pseudomonadati</taxon>
        <taxon>Bacteroidota</taxon>
        <taxon>Cytophagia</taxon>
        <taxon>Cytophagales</taxon>
        <taxon>Hymenobacteraceae</taxon>
        <taxon>Hymenobacter</taxon>
    </lineage>
</organism>
<dbReference type="RefSeq" id="WP_126694556.1">
    <property type="nucleotide sequence ID" value="NZ_RXOF01000011.1"/>
</dbReference>
<proteinExistence type="predicted"/>
<reference evidence="1 2" key="1">
    <citation type="submission" date="2018-12" db="EMBL/GenBank/DDBJ databases">
        <title>Hymenobacter gummosus sp. nov., isolated from a spring.</title>
        <authorList>
            <person name="Nie L."/>
        </authorList>
    </citation>
    <scope>NUCLEOTIDE SEQUENCE [LARGE SCALE GENOMIC DNA]</scope>
    <source>
        <strain evidence="1 2">KCTC 52166</strain>
    </source>
</reference>
<evidence type="ECO:0008006" key="3">
    <source>
        <dbReference type="Google" id="ProtNLM"/>
    </source>
</evidence>
<evidence type="ECO:0000313" key="2">
    <source>
        <dbReference type="Proteomes" id="UP000282184"/>
    </source>
</evidence>
<name>A0A3S0J8C6_9BACT</name>
<gene>
    <name evidence="1" type="ORF">EJV47_17915</name>
</gene>
<protein>
    <recommendedName>
        <fullName evidence="3">Lipoprotein</fullName>
    </recommendedName>
</protein>
<sequence>MRTLAHLRLRAAPALILAPALTGCLVVKTEVDWRGAADATSRPPRPAAAVELRRRPHLATLPFVFVSYATRGYGLAFSFSTPRAYATLDSVRYRLYNRHDSLLLAGTCRTAARFYRPAGANSPKPGPANPAGRLRFAACQTPHTLALPIRADSVVRLDFQAFLTDSAGRPQRWSYDNYRLLRHGRRVGSSF</sequence>
<dbReference type="PROSITE" id="PS51257">
    <property type="entry name" value="PROKAR_LIPOPROTEIN"/>
    <property type="match status" value="1"/>
</dbReference>
<accession>A0A3S0J8C6</accession>
<comment type="caution">
    <text evidence="1">The sequence shown here is derived from an EMBL/GenBank/DDBJ whole genome shotgun (WGS) entry which is preliminary data.</text>
</comment>
<dbReference type="AlphaFoldDB" id="A0A3S0J8C6"/>
<evidence type="ECO:0000313" key="1">
    <source>
        <dbReference type="EMBL" id="RTQ47798.1"/>
    </source>
</evidence>
<dbReference type="Proteomes" id="UP000282184">
    <property type="component" value="Unassembled WGS sequence"/>
</dbReference>
<dbReference type="EMBL" id="RXOF01000011">
    <property type="protein sequence ID" value="RTQ47798.1"/>
    <property type="molecule type" value="Genomic_DNA"/>
</dbReference>
<keyword evidence="2" id="KW-1185">Reference proteome</keyword>